<reference evidence="2 3" key="1">
    <citation type="submission" date="2019-11" db="EMBL/GenBank/DDBJ databases">
        <title>Whole genome sequence of Oryza granulata.</title>
        <authorList>
            <person name="Li W."/>
        </authorList>
    </citation>
    <scope>NUCLEOTIDE SEQUENCE [LARGE SCALE GENOMIC DNA]</scope>
    <source>
        <strain evidence="3">cv. Menghai</strain>
        <tissue evidence="2">Leaf</tissue>
    </source>
</reference>
<organism evidence="2 3">
    <name type="scientific">Oryza meyeriana var. granulata</name>
    <dbReference type="NCBI Taxonomy" id="110450"/>
    <lineage>
        <taxon>Eukaryota</taxon>
        <taxon>Viridiplantae</taxon>
        <taxon>Streptophyta</taxon>
        <taxon>Embryophyta</taxon>
        <taxon>Tracheophyta</taxon>
        <taxon>Spermatophyta</taxon>
        <taxon>Magnoliopsida</taxon>
        <taxon>Liliopsida</taxon>
        <taxon>Poales</taxon>
        <taxon>Poaceae</taxon>
        <taxon>BOP clade</taxon>
        <taxon>Oryzoideae</taxon>
        <taxon>Oryzeae</taxon>
        <taxon>Oryzinae</taxon>
        <taxon>Oryza</taxon>
        <taxon>Oryza meyeriana</taxon>
    </lineage>
</organism>
<comment type="caution">
    <text evidence="2">The sequence shown here is derived from an EMBL/GenBank/DDBJ whole genome shotgun (WGS) entry which is preliminary data.</text>
</comment>
<evidence type="ECO:0000313" key="2">
    <source>
        <dbReference type="EMBL" id="KAF0931888.1"/>
    </source>
</evidence>
<accession>A0A6G1F4P6</accession>
<dbReference type="Proteomes" id="UP000479710">
    <property type="component" value="Unassembled WGS sequence"/>
</dbReference>
<proteinExistence type="predicted"/>
<keyword evidence="3" id="KW-1185">Reference proteome</keyword>
<dbReference type="EMBL" id="SPHZ02000001">
    <property type="protein sequence ID" value="KAF0931888.1"/>
    <property type="molecule type" value="Genomic_DNA"/>
</dbReference>
<gene>
    <name evidence="2" type="ORF">E2562_007080</name>
</gene>
<name>A0A6G1F4P6_9ORYZ</name>
<evidence type="ECO:0000256" key="1">
    <source>
        <dbReference type="SAM" id="MobiDB-lite"/>
    </source>
</evidence>
<dbReference type="AlphaFoldDB" id="A0A6G1F4P6"/>
<sequence>MEVSSSSPAVAEDAKARATASDGPERGGGAARAATRRRRQGLAMVLSGATVETIVRRWLVHGRWWPRHFLPW</sequence>
<protein>
    <submittedName>
        <fullName evidence="2">Uncharacterized protein</fullName>
    </submittedName>
</protein>
<feature type="region of interest" description="Disordered" evidence="1">
    <location>
        <begin position="1"/>
        <end position="38"/>
    </location>
</feature>
<evidence type="ECO:0000313" key="3">
    <source>
        <dbReference type="Proteomes" id="UP000479710"/>
    </source>
</evidence>